<dbReference type="PANTHER" id="PTHR30026">
    <property type="entry name" value="OUTER MEMBRANE PROTEIN TOLC"/>
    <property type="match status" value="1"/>
</dbReference>
<keyword evidence="9" id="KW-0732">Signal</keyword>
<dbReference type="InterPro" id="IPR051906">
    <property type="entry name" value="TolC-like"/>
</dbReference>
<dbReference type="GO" id="GO:0015288">
    <property type="term" value="F:porin activity"/>
    <property type="evidence" value="ECO:0007669"/>
    <property type="project" value="TreeGrafter"/>
</dbReference>
<keyword evidence="4" id="KW-1134">Transmembrane beta strand</keyword>
<keyword evidence="3" id="KW-0813">Transport</keyword>
<organism evidence="10 11">
    <name type="scientific">Neolewinella xylanilytica</name>
    <dbReference type="NCBI Taxonomy" id="1514080"/>
    <lineage>
        <taxon>Bacteria</taxon>
        <taxon>Pseudomonadati</taxon>
        <taxon>Bacteroidota</taxon>
        <taxon>Saprospiria</taxon>
        <taxon>Saprospirales</taxon>
        <taxon>Lewinellaceae</taxon>
        <taxon>Neolewinella</taxon>
    </lineage>
</organism>
<dbReference type="Proteomes" id="UP000237662">
    <property type="component" value="Unassembled WGS sequence"/>
</dbReference>
<dbReference type="RefSeq" id="WP_104420223.1">
    <property type="nucleotide sequence ID" value="NZ_PTJC01000006.1"/>
</dbReference>
<keyword evidence="6" id="KW-0472">Membrane</keyword>
<gene>
    <name evidence="10" type="ORF">CLV84_2638</name>
</gene>
<name>A0A2S6I3H4_9BACT</name>
<accession>A0A2S6I3H4</accession>
<evidence type="ECO:0000256" key="6">
    <source>
        <dbReference type="ARBA" id="ARBA00023136"/>
    </source>
</evidence>
<dbReference type="PANTHER" id="PTHR30026:SF20">
    <property type="entry name" value="OUTER MEMBRANE PROTEIN TOLC"/>
    <property type="match status" value="1"/>
</dbReference>
<evidence type="ECO:0000256" key="4">
    <source>
        <dbReference type="ARBA" id="ARBA00022452"/>
    </source>
</evidence>
<dbReference type="EMBL" id="PTJC01000006">
    <property type="protein sequence ID" value="PPK85734.1"/>
    <property type="molecule type" value="Genomic_DNA"/>
</dbReference>
<evidence type="ECO:0000256" key="7">
    <source>
        <dbReference type="ARBA" id="ARBA00023237"/>
    </source>
</evidence>
<evidence type="ECO:0000313" key="11">
    <source>
        <dbReference type="Proteomes" id="UP000237662"/>
    </source>
</evidence>
<protein>
    <submittedName>
        <fullName evidence="10">Outer membrane protein</fullName>
    </submittedName>
</protein>
<keyword evidence="5" id="KW-0812">Transmembrane</keyword>
<dbReference type="GO" id="GO:1990281">
    <property type="term" value="C:efflux pump complex"/>
    <property type="evidence" value="ECO:0007669"/>
    <property type="project" value="TreeGrafter"/>
</dbReference>
<feature type="chain" id="PRO_5015435425" evidence="9">
    <location>
        <begin position="20"/>
        <end position="482"/>
    </location>
</feature>
<keyword evidence="8" id="KW-0175">Coiled coil</keyword>
<dbReference type="GO" id="GO:0015562">
    <property type="term" value="F:efflux transmembrane transporter activity"/>
    <property type="evidence" value="ECO:0007669"/>
    <property type="project" value="InterPro"/>
</dbReference>
<comment type="subcellular location">
    <subcellularLocation>
        <location evidence="1">Cell outer membrane</location>
    </subcellularLocation>
</comment>
<evidence type="ECO:0000256" key="8">
    <source>
        <dbReference type="SAM" id="Coils"/>
    </source>
</evidence>
<dbReference type="GO" id="GO:0009279">
    <property type="term" value="C:cell outer membrane"/>
    <property type="evidence" value="ECO:0007669"/>
    <property type="project" value="UniProtKB-SubCell"/>
</dbReference>
<evidence type="ECO:0000256" key="3">
    <source>
        <dbReference type="ARBA" id="ARBA00022448"/>
    </source>
</evidence>
<keyword evidence="7" id="KW-0998">Cell outer membrane</keyword>
<evidence type="ECO:0000256" key="1">
    <source>
        <dbReference type="ARBA" id="ARBA00004442"/>
    </source>
</evidence>
<dbReference type="SUPFAM" id="SSF56954">
    <property type="entry name" value="Outer membrane efflux proteins (OEP)"/>
    <property type="match status" value="1"/>
</dbReference>
<evidence type="ECO:0000256" key="5">
    <source>
        <dbReference type="ARBA" id="ARBA00022692"/>
    </source>
</evidence>
<dbReference type="Pfam" id="PF02321">
    <property type="entry name" value="OEP"/>
    <property type="match status" value="2"/>
</dbReference>
<evidence type="ECO:0000256" key="9">
    <source>
        <dbReference type="SAM" id="SignalP"/>
    </source>
</evidence>
<comment type="caution">
    <text evidence="10">The sequence shown here is derived from an EMBL/GenBank/DDBJ whole genome shotgun (WGS) entry which is preliminary data.</text>
</comment>
<feature type="coiled-coil region" evidence="8">
    <location>
        <begin position="364"/>
        <end position="432"/>
    </location>
</feature>
<keyword evidence="11" id="KW-1185">Reference proteome</keyword>
<dbReference type="OrthoDB" id="9811587at2"/>
<comment type="similarity">
    <text evidence="2">Belongs to the outer membrane factor (OMF) (TC 1.B.17) family.</text>
</comment>
<reference evidence="10 11" key="1">
    <citation type="submission" date="2018-02" db="EMBL/GenBank/DDBJ databases">
        <title>Genomic Encyclopedia of Archaeal and Bacterial Type Strains, Phase II (KMG-II): from individual species to whole genera.</title>
        <authorList>
            <person name="Goeker M."/>
        </authorList>
    </citation>
    <scope>NUCLEOTIDE SEQUENCE [LARGE SCALE GENOMIC DNA]</scope>
    <source>
        <strain evidence="10 11">DSM 29526</strain>
    </source>
</reference>
<sequence>MRLLFYLFLALMMPAWAVAQNDTEWTLSEAVTYARENSLQVRRLNNSTALARLDLQQSRNNRLPSLNAGTSVNYLLGRSIDPTTNTFEAQNIFSQGYQVQGAVTLYDGGLLRNSIRQSEIDLEAAVTDARVAGNDVGLLVANSYLTILLTQEQLANARVQLELIDSQLENTDAQIRAGSLAAAQRFDLVAQQAANQRTVVDLENQVQLALLDLQLLLELDPNQDFSIVNPVQDLDESVLVSDYDLQDVLNAARQTQPAIRAAELRRTSADLAKEVARAGLRPTIQLFANLSTNYSSIAKDFANPDESNAELVQGPPVPVNIGGQETTISTFNQTGIVYPNLAYLNQLDQNFSQAIGMSLNVPIYNQNRNRLNVERAELQRLSADIEVDQAENQLRSDVERALGDLRAARETYRAAEVSLDAAQQAYDAADRRFSAGAANSLDLTTAANRLEQARVELTRSKYQLIFNREVIQFYLGQDLSLN</sequence>
<dbReference type="AlphaFoldDB" id="A0A2S6I3H4"/>
<proteinExistence type="inferred from homology"/>
<dbReference type="InterPro" id="IPR003423">
    <property type="entry name" value="OMP_efflux"/>
</dbReference>
<evidence type="ECO:0000313" key="10">
    <source>
        <dbReference type="EMBL" id="PPK85734.1"/>
    </source>
</evidence>
<feature type="signal peptide" evidence="9">
    <location>
        <begin position="1"/>
        <end position="19"/>
    </location>
</feature>
<dbReference type="Gene3D" id="1.20.1600.10">
    <property type="entry name" value="Outer membrane efflux proteins (OEP)"/>
    <property type="match status" value="1"/>
</dbReference>
<evidence type="ECO:0000256" key="2">
    <source>
        <dbReference type="ARBA" id="ARBA00007613"/>
    </source>
</evidence>